<gene>
    <name evidence="1" type="ORF">P0Y49_14275</name>
</gene>
<evidence type="ECO:0000313" key="1">
    <source>
        <dbReference type="EMBL" id="WEK17964.1"/>
    </source>
</evidence>
<dbReference type="AlphaFoldDB" id="A0AAJ5W4L4"/>
<proteinExistence type="predicted"/>
<organism evidence="1 2">
    <name type="scientific">Candidatus Pedobacter colombiensis</name>
    <dbReference type="NCBI Taxonomy" id="3121371"/>
    <lineage>
        <taxon>Bacteria</taxon>
        <taxon>Pseudomonadati</taxon>
        <taxon>Bacteroidota</taxon>
        <taxon>Sphingobacteriia</taxon>
        <taxon>Sphingobacteriales</taxon>
        <taxon>Sphingobacteriaceae</taxon>
        <taxon>Pedobacter</taxon>
    </lineage>
</organism>
<name>A0AAJ5W4L4_9SPHI</name>
<reference evidence="1" key="1">
    <citation type="submission" date="2023-03" db="EMBL/GenBank/DDBJ databases">
        <title>Andean soil-derived lignocellulolytic bacterial consortium as a source of novel taxa and putative plastic-active enzymes.</title>
        <authorList>
            <person name="Diaz-Garcia L."/>
            <person name="Chuvochina M."/>
            <person name="Feuerriegel G."/>
            <person name="Bunk B."/>
            <person name="Sproer C."/>
            <person name="Streit W.R."/>
            <person name="Rodriguez L.M."/>
            <person name="Overmann J."/>
            <person name="Jimenez D.J."/>
        </authorList>
    </citation>
    <scope>NUCLEOTIDE SEQUENCE</scope>
    <source>
        <strain evidence="1">MAG 3858</strain>
    </source>
</reference>
<accession>A0AAJ5W4L4</accession>
<protein>
    <submittedName>
        <fullName evidence="1">Uncharacterized protein</fullName>
    </submittedName>
</protein>
<evidence type="ECO:0000313" key="2">
    <source>
        <dbReference type="Proteomes" id="UP001214530"/>
    </source>
</evidence>
<dbReference type="EMBL" id="CP119313">
    <property type="protein sequence ID" value="WEK17964.1"/>
    <property type="molecule type" value="Genomic_DNA"/>
</dbReference>
<dbReference type="Proteomes" id="UP001214530">
    <property type="component" value="Chromosome"/>
</dbReference>
<sequence length="238" mass="28029">MKQAYKVTYKLLFNEQLKKVSYLGVLTHPLYIQITYKRKTTNIKSSYFDILASSLFHSYQLKQIKIPSIEKIIILERELIDFTIEKLAEGFSLESFRNAYEFYGTNICDELEKGFRVYLFMHFNEKGLGNLGKSIAEGSEQRNLYLVLQEMKKAIKPEIYNLLIKNSFSANQPFLPLYDFFLQSNMKVPFINIMQFQKPSIQSSFNDFINSKYNKADCDRINKGLNFWLDQLENYANI</sequence>